<feature type="site" description="Transition state stabilizer" evidence="11">
    <location>
        <position position="7"/>
    </location>
</feature>
<evidence type="ECO:0000256" key="2">
    <source>
        <dbReference type="ARBA" id="ARBA00001970"/>
    </source>
</evidence>
<dbReference type="GO" id="GO:0046872">
    <property type="term" value="F:metal ion binding"/>
    <property type="evidence" value="ECO:0007669"/>
    <property type="project" value="UniProtKB-KW"/>
</dbReference>
<feature type="binding site" evidence="10">
    <location>
        <position position="12"/>
    </location>
    <ligand>
        <name>Ca(2+)</name>
        <dbReference type="ChEBI" id="CHEBI:29108"/>
        <label>1</label>
    </ligand>
</feature>
<evidence type="ECO:0000313" key="14">
    <source>
        <dbReference type="EMBL" id="GFP88979.1"/>
    </source>
</evidence>
<dbReference type="PANTHER" id="PTHR31388">
    <property type="entry name" value="PEROXIDASE 72-RELATED"/>
    <property type="match status" value="1"/>
</dbReference>
<dbReference type="InterPro" id="IPR002016">
    <property type="entry name" value="Haem_peroxidase"/>
</dbReference>
<dbReference type="GO" id="GO:0140825">
    <property type="term" value="F:lactoperoxidase activity"/>
    <property type="evidence" value="ECO:0007669"/>
    <property type="project" value="UniProtKB-EC"/>
</dbReference>
<dbReference type="GO" id="GO:0020037">
    <property type="term" value="F:heme binding"/>
    <property type="evidence" value="ECO:0007669"/>
    <property type="project" value="InterPro"/>
</dbReference>
<evidence type="ECO:0000256" key="7">
    <source>
        <dbReference type="ARBA" id="ARBA00023002"/>
    </source>
</evidence>
<dbReference type="GO" id="GO:0006979">
    <property type="term" value="P:response to oxidative stress"/>
    <property type="evidence" value="ECO:0007669"/>
    <property type="project" value="InterPro"/>
</dbReference>
<comment type="catalytic activity">
    <reaction evidence="1">
        <text>2 a phenolic donor + H2O2 = 2 a phenolic radical donor + 2 H2O</text>
        <dbReference type="Rhea" id="RHEA:56136"/>
        <dbReference type="ChEBI" id="CHEBI:15377"/>
        <dbReference type="ChEBI" id="CHEBI:16240"/>
        <dbReference type="ChEBI" id="CHEBI:139520"/>
        <dbReference type="ChEBI" id="CHEBI:139521"/>
        <dbReference type="EC" id="1.11.1.7"/>
    </reaction>
</comment>
<evidence type="ECO:0000256" key="5">
    <source>
        <dbReference type="ARBA" id="ARBA00022617"/>
    </source>
</evidence>
<accession>A0A830BSJ8</accession>
<keyword evidence="4 14" id="KW-0575">Peroxidase</keyword>
<evidence type="ECO:0000256" key="1">
    <source>
        <dbReference type="ARBA" id="ARBA00000189"/>
    </source>
</evidence>
<feature type="binding site" evidence="10">
    <location>
        <position position="17"/>
    </location>
    <ligand>
        <name>Ca(2+)</name>
        <dbReference type="ChEBI" id="CHEBI:29108"/>
        <label>1</label>
    </ligand>
</feature>
<feature type="binding site" evidence="10">
    <location>
        <position position="19"/>
    </location>
    <ligand>
        <name>Ca(2+)</name>
        <dbReference type="ChEBI" id="CHEBI:29108"/>
        <label>1</label>
    </ligand>
</feature>
<evidence type="ECO:0000259" key="13">
    <source>
        <dbReference type="PROSITE" id="PS50873"/>
    </source>
</evidence>
<evidence type="ECO:0000256" key="9">
    <source>
        <dbReference type="PIRSR" id="PIRSR600823-1"/>
    </source>
</evidence>
<dbReference type="SUPFAM" id="SSF48113">
    <property type="entry name" value="Heme-dependent peroxidases"/>
    <property type="match status" value="1"/>
</dbReference>
<evidence type="ECO:0000256" key="11">
    <source>
        <dbReference type="PIRSR" id="PIRSR600823-4"/>
    </source>
</evidence>
<comment type="cofactor">
    <cofactor evidence="2">
        <name>heme b</name>
        <dbReference type="ChEBI" id="CHEBI:60344"/>
    </cofactor>
</comment>
<keyword evidence="5" id="KW-0349">Heme</keyword>
<keyword evidence="15" id="KW-1185">Reference proteome</keyword>
<feature type="binding site" evidence="10">
    <location>
        <position position="21"/>
    </location>
    <ligand>
        <name>Ca(2+)</name>
        <dbReference type="ChEBI" id="CHEBI:29108"/>
        <label>1</label>
    </ligand>
</feature>
<dbReference type="Pfam" id="PF00141">
    <property type="entry name" value="peroxidase"/>
    <property type="match status" value="1"/>
</dbReference>
<dbReference type="PANTHER" id="PTHR31388:SF247">
    <property type="entry name" value="PEROXIDASE"/>
    <property type="match status" value="1"/>
</dbReference>
<evidence type="ECO:0000256" key="8">
    <source>
        <dbReference type="ARBA" id="ARBA00023004"/>
    </source>
</evidence>
<proteinExistence type="inferred from homology"/>
<dbReference type="EMBL" id="BMAC01000177">
    <property type="protein sequence ID" value="GFP88979.1"/>
    <property type="molecule type" value="Genomic_DNA"/>
</dbReference>
<keyword evidence="10" id="KW-0106">Calcium</keyword>
<dbReference type="PROSITE" id="PS50873">
    <property type="entry name" value="PEROXIDASE_4"/>
    <property type="match status" value="1"/>
</dbReference>
<sequence>MGALLLRLHFHDRFVNGCDASVLLDDTANFTGEKTAGPNKNSLRGFNVINAIKAQVKSRVPCRRLIRCHFGCCRP</sequence>
<dbReference type="Gene3D" id="1.10.520.10">
    <property type="match status" value="1"/>
</dbReference>
<dbReference type="InterPro" id="IPR000823">
    <property type="entry name" value="Peroxidase_pln"/>
</dbReference>
<evidence type="ECO:0000256" key="3">
    <source>
        <dbReference type="ARBA" id="ARBA00012313"/>
    </source>
</evidence>
<comment type="similarity">
    <text evidence="12">Belongs to the peroxidase family.</text>
</comment>
<evidence type="ECO:0000313" key="15">
    <source>
        <dbReference type="Proteomes" id="UP000653305"/>
    </source>
</evidence>
<dbReference type="Proteomes" id="UP000653305">
    <property type="component" value="Unassembled WGS sequence"/>
</dbReference>
<evidence type="ECO:0000256" key="4">
    <source>
        <dbReference type="ARBA" id="ARBA00022559"/>
    </source>
</evidence>
<evidence type="ECO:0000256" key="12">
    <source>
        <dbReference type="RuleBase" id="RU004241"/>
    </source>
</evidence>
<reference evidence="14" key="1">
    <citation type="submission" date="2020-07" db="EMBL/GenBank/DDBJ databases">
        <title>Ethylene signaling mediates host invasion by parasitic plants.</title>
        <authorList>
            <person name="Yoshida S."/>
        </authorList>
    </citation>
    <scope>NUCLEOTIDE SEQUENCE</scope>
    <source>
        <strain evidence="14">Okayama</strain>
    </source>
</reference>
<dbReference type="AlphaFoldDB" id="A0A830BSJ8"/>
<gene>
    <name evidence="14" type="ORF">PHJA_001041600</name>
</gene>
<protein>
    <recommendedName>
        <fullName evidence="3">peroxidase</fullName>
        <ecNumber evidence="3">1.11.1.7</ecNumber>
    </recommendedName>
</protein>
<comment type="caution">
    <text evidence="14">The sequence shown here is derived from an EMBL/GenBank/DDBJ whole genome shotgun (WGS) entry which is preliminary data.</text>
</comment>
<dbReference type="PRINTS" id="PR00461">
    <property type="entry name" value="PLPEROXIDASE"/>
</dbReference>
<dbReference type="InterPro" id="IPR010255">
    <property type="entry name" value="Haem_peroxidase_sf"/>
</dbReference>
<keyword evidence="8" id="KW-0408">Iron</keyword>
<keyword evidence="6 10" id="KW-0479">Metal-binding</keyword>
<feature type="domain" description="Plant heme peroxidase family profile" evidence="13">
    <location>
        <begin position="1"/>
        <end position="68"/>
    </location>
</feature>
<feature type="binding site" evidence="10">
    <location>
        <position position="15"/>
    </location>
    <ligand>
        <name>Ca(2+)</name>
        <dbReference type="ChEBI" id="CHEBI:29108"/>
        <label>1</label>
    </ligand>
</feature>
<evidence type="ECO:0000256" key="10">
    <source>
        <dbReference type="PIRSR" id="PIRSR600823-3"/>
    </source>
</evidence>
<name>A0A830BSJ8_9LAMI</name>
<organism evidence="14 15">
    <name type="scientific">Phtheirospermum japonicum</name>
    <dbReference type="NCBI Taxonomy" id="374723"/>
    <lineage>
        <taxon>Eukaryota</taxon>
        <taxon>Viridiplantae</taxon>
        <taxon>Streptophyta</taxon>
        <taxon>Embryophyta</taxon>
        <taxon>Tracheophyta</taxon>
        <taxon>Spermatophyta</taxon>
        <taxon>Magnoliopsida</taxon>
        <taxon>eudicotyledons</taxon>
        <taxon>Gunneridae</taxon>
        <taxon>Pentapetalae</taxon>
        <taxon>asterids</taxon>
        <taxon>lamiids</taxon>
        <taxon>Lamiales</taxon>
        <taxon>Orobanchaceae</taxon>
        <taxon>Orobanchaceae incertae sedis</taxon>
        <taxon>Phtheirospermum</taxon>
    </lineage>
</organism>
<feature type="active site" description="Proton acceptor" evidence="9">
    <location>
        <position position="11"/>
    </location>
</feature>
<dbReference type="EC" id="1.11.1.7" evidence="3"/>
<dbReference type="OrthoDB" id="2113341at2759"/>
<comment type="cofactor">
    <cofactor evidence="10">
        <name>Ca(2+)</name>
        <dbReference type="ChEBI" id="CHEBI:29108"/>
    </cofactor>
    <text evidence="10">Binds 2 calcium ions per subunit.</text>
</comment>
<keyword evidence="7" id="KW-0560">Oxidoreductase</keyword>
<feature type="binding site" evidence="10">
    <location>
        <position position="33"/>
    </location>
    <ligand>
        <name>Ca(2+)</name>
        <dbReference type="ChEBI" id="CHEBI:29108"/>
        <label>1</label>
    </ligand>
</feature>
<evidence type="ECO:0000256" key="6">
    <source>
        <dbReference type="ARBA" id="ARBA00022723"/>
    </source>
</evidence>